<dbReference type="Pfam" id="PF01473">
    <property type="entry name" value="Choline_bind_1"/>
    <property type="match status" value="2"/>
</dbReference>
<reference evidence="4 5" key="1">
    <citation type="submission" date="2017-10" db="EMBL/GenBank/DDBJ databases">
        <title>Effective Description of Clostridium neonatale sp. nov. linked to necrotizing enterocolitis in neonates and a clarification of species assignable to the genus Clostridium (Prazmowski 1880) emend. Lawson and Rainey 2016.</title>
        <authorList>
            <person name="Bernard K."/>
            <person name="Burdz T."/>
            <person name="Wiebe D."/>
            <person name="Balcewich B."/>
            <person name="Alfa M."/>
            <person name="Bernier A.-M."/>
        </authorList>
    </citation>
    <scope>NUCLEOTIDE SEQUENCE [LARGE SCALE GENOMIC DNA]</scope>
    <source>
        <strain evidence="4 5">LCDC99A005</strain>
    </source>
</reference>
<organism evidence="4 5">
    <name type="scientific">Clostridium neonatale</name>
    <dbReference type="NCBI Taxonomy" id="137838"/>
    <lineage>
        <taxon>Bacteria</taxon>
        <taxon>Bacillati</taxon>
        <taxon>Bacillota</taxon>
        <taxon>Clostridia</taxon>
        <taxon>Eubacteriales</taxon>
        <taxon>Clostridiaceae</taxon>
        <taxon>Clostridium</taxon>
    </lineage>
</organism>
<dbReference type="SUPFAM" id="SSF69360">
    <property type="entry name" value="Cell wall binding repeat"/>
    <property type="match status" value="1"/>
</dbReference>
<dbReference type="EMBL" id="PDCJ01000002">
    <property type="protein sequence ID" value="PEG29763.1"/>
    <property type="molecule type" value="Genomic_DNA"/>
</dbReference>
<feature type="repeat" description="Cell wall-binding" evidence="2">
    <location>
        <begin position="69"/>
        <end position="89"/>
    </location>
</feature>
<evidence type="ECO:0000256" key="3">
    <source>
        <dbReference type="SAM" id="SignalP"/>
    </source>
</evidence>
<evidence type="ECO:0000256" key="1">
    <source>
        <dbReference type="ARBA" id="ARBA00022737"/>
    </source>
</evidence>
<dbReference type="InterPro" id="IPR018337">
    <property type="entry name" value="Cell_wall/Cho-bd_repeat"/>
</dbReference>
<dbReference type="Gene3D" id="2.10.270.10">
    <property type="entry name" value="Cholin Binding"/>
    <property type="match status" value="1"/>
</dbReference>
<name>A0A2A7MEB2_9CLOT</name>
<evidence type="ECO:0000256" key="2">
    <source>
        <dbReference type="PROSITE-ProRule" id="PRU00591"/>
    </source>
</evidence>
<dbReference type="STRING" id="137838.GCA_001458595_01020"/>
<dbReference type="RefSeq" id="WP_058293929.1">
    <property type="nucleotide sequence ID" value="NZ_LN890327.1"/>
</dbReference>
<evidence type="ECO:0008006" key="6">
    <source>
        <dbReference type="Google" id="ProtNLM"/>
    </source>
</evidence>
<keyword evidence="3" id="KW-0732">Signal</keyword>
<evidence type="ECO:0000313" key="4">
    <source>
        <dbReference type="EMBL" id="PEG29763.1"/>
    </source>
</evidence>
<keyword evidence="1" id="KW-0677">Repeat</keyword>
<protein>
    <recommendedName>
        <fullName evidence="6">Cell wall-binding protein</fullName>
    </recommendedName>
</protein>
<evidence type="ECO:0000313" key="5">
    <source>
        <dbReference type="Proteomes" id="UP000220840"/>
    </source>
</evidence>
<proteinExistence type="predicted"/>
<dbReference type="PROSITE" id="PS51170">
    <property type="entry name" value="CW"/>
    <property type="match status" value="1"/>
</dbReference>
<comment type="caution">
    <text evidence="4">The sequence shown here is derived from an EMBL/GenBank/DDBJ whole genome shotgun (WGS) entry which is preliminary data.</text>
</comment>
<accession>A0A2A7MEB2</accession>
<dbReference type="AlphaFoldDB" id="A0A2A7MEB2"/>
<feature type="signal peptide" evidence="3">
    <location>
        <begin position="1"/>
        <end position="30"/>
    </location>
</feature>
<sequence>MIKNVLIKKITVTSLLALSIITIVPKQANAAWKKDNKGWWYSKGNTYLKNCSEWIDNNIYFFNNNGYLKTGWVKDDYDTWYYYYSNGTMAKDATINGYYLTNRGNMLEGVSKADIDKYIQLIEKNLPKDIKVINLKDYITTAKDFKPVLYNLKISKALIFNTFEHLIDESEEDSYDFNIYVDLDTNKVYAMDGGMNLYECKDGERLRFKPIN</sequence>
<feature type="chain" id="PRO_5012450628" description="Cell wall-binding protein" evidence="3">
    <location>
        <begin position="31"/>
        <end position="212"/>
    </location>
</feature>
<keyword evidence="5" id="KW-1185">Reference proteome</keyword>
<gene>
    <name evidence="4" type="ORF">CQ394_13960</name>
</gene>
<dbReference type="Proteomes" id="UP000220840">
    <property type="component" value="Unassembled WGS sequence"/>
</dbReference>